<protein>
    <submittedName>
        <fullName evidence="1">CLUMA_CG002137, isoform A</fullName>
    </submittedName>
</protein>
<sequence>MEILWLELACCEIEKRSEWNKNVSELIQHQKTYGVARKCLKFKDLTSFNIYLPLCSLLSKAILQDKARLRKKLSQETIVKKRLP</sequence>
<gene>
    <name evidence="1" type="ORF">CLUMA_CG002137</name>
</gene>
<evidence type="ECO:0000313" key="1">
    <source>
        <dbReference type="EMBL" id="CRK88360.1"/>
    </source>
</evidence>
<accession>A0A1J1HJX2</accession>
<organism evidence="1 2">
    <name type="scientific">Clunio marinus</name>
    <dbReference type="NCBI Taxonomy" id="568069"/>
    <lineage>
        <taxon>Eukaryota</taxon>
        <taxon>Metazoa</taxon>
        <taxon>Ecdysozoa</taxon>
        <taxon>Arthropoda</taxon>
        <taxon>Hexapoda</taxon>
        <taxon>Insecta</taxon>
        <taxon>Pterygota</taxon>
        <taxon>Neoptera</taxon>
        <taxon>Endopterygota</taxon>
        <taxon>Diptera</taxon>
        <taxon>Nematocera</taxon>
        <taxon>Chironomoidea</taxon>
        <taxon>Chironomidae</taxon>
        <taxon>Clunio</taxon>
    </lineage>
</organism>
<dbReference type="EMBL" id="CVRI01000006">
    <property type="protein sequence ID" value="CRK88360.1"/>
    <property type="molecule type" value="Genomic_DNA"/>
</dbReference>
<proteinExistence type="predicted"/>
<dbReference type="AlphaFoldDB" id="A0A1J1HJX2"/>
<evidence type="ECO:0000313" key="2">
    <source>
        <dbReference type="Proteomes" id="UP000183832"/>
    </source>
</evidence>
<name>A0A1J1HJX2_9DIPT</name>
<dbReference type="Proteomes" id="UP000183832">
    <property type="component" value="Unassembled WGS sequence"/>
</dbReference>
<keyword evidence="2" id="KW-1185">Reference proteome</keyword>
<reference evidence="1 2" key="1">
    <citation type="submission" date="2015-04" db="EMBL/GenBank/DDBJ databases">
        <authorList>
            <person name="Syromyatnikov M.Y."/>
            <person name="Popov V.N."/>
        </authorList>
    </citation>
    <scope>NUCLEOTIDE SEQUENCE [LARGE SCALE GENOMIC DNA]</scope>
</reference>